<dbReference type="STRING" id="407036.SAMN05216243_3431"/>
<dbReference type="AlphaFoldDB" id="A0A1G9CLB1"/>
<dbReference type="InterPro" id="IPR025309">
    <property type="entry name" value="KTSC_dom"/>
</dbReference>
<keyword evidence="3" id="KW-1185">Reference proteome</keyword>
<protein>
    <submittedName>
        <fullName evidence="2">KTSC domain-containing protein</fullName>
    </submittedName>
</protein>
<dbReference type="EMBL" id="FNFL01000008">
    <property type="protein sequence ID" value="SDK52428.1"/>
    <property type="molecule type" value="Genomic_DNA"/>
</dbReference>
<organism evidence="2 3">
    <name type="scientific">Sediminibacillus albus</name>
    <dbReference type="NCBI Taxonomy" id="407036"/>
    <lineage>
        <taxon>Bacteria</taxon>
        <taxon>Bacillati</taxon>
        <taxon>Bacillota</taxon>
        <taxon>Bacilli</taxon>
        <taxon>Bacillales</taxon>
        <taxon>Bacillaceae</taxon>
        <taxon>Sediminibacillus</taxon>
    </lineage>
</organism>
<dbReference type="RefSeq" id="WP_093216814.1">
    <property type="nucleotide sequence ID" value="NZ_FNFL01000008.1"/>
</dbReference>
<gene>
    <name evidence="2" type="ORF">SAMN05216243_3431</name>
</gene>
<evidence type="ECO:0000259" key="1">
    <source>
        <dbReference type="Pfam" id="PF13619"/>
    </source>
</evidence>
<accession>A0A1G9CLB1</accession>
<proteinExistence type="predicted"/>
<dbReference type="Proteomes" id="UP000198694">
    <property type="component" value="Unassembled WGS sequence"/>
</dbReference>
<name>A0A1G9CLB1_9BACI</name>
<dbReference type="Pfam" id="PF13619">
    <property type="entry name" value="KTSC"/>
    <property type="match status" value="1"/>
</dbReference>
<evidence type="ECO:0000313" key="2">
    <source>
        <dbReference type="EMBL" id="SDK52428.1"/>
    </source>
</evidence>
<evidence type="ECO:0000313" key="3">
    <source>
        <dbReference type="Proteomes" id="UP000198694"/>
    </source>
</evidence>
<reference evidence="2 3" key="1">
    <citation type="submission" date="2016-10" db="EMBL/GenBank/DDBJ databases">
        <authorList>
            <person name="de Groot N.N."/>
        </authorList>
    </citation>
    <scope>NUCLEOTIDE SEQUENCE [LARGE SCALE GENOMIC DNA]</scope>
    <source>
        <strain evidence="2 3">CGMCC 1.6502</strain>
    </source>
</reference>
<feature type="domain" description="KTSC" evidence="1">
    <location>
        <begin position="17"/>
        <end position="67"/>
    </location>
</feature>
<sequence length="82" mass="9843">MKVTKFNQQLWGIRTFNEVGYDKESNLFSVFFLDGSEMQFSNVEELVVFEFIITLEKEDFLKKVFLPYYPYIHKTKKLSELS</sequence>